<evidence type="ECO:0000313" key="5">
    <source>
        <dbReference type="Proteomes" id="UP000075604"/>
    </source>
</evidence>
<feature type="compositionally biased region" description="Basic and acidic residues" evidence="1">
    <location>
        <begin position="376"/>
        <end position="391"/>
    </location>
</feature>
<evidence type="ECO:0000313" key="2">
    <source>
        <dbReference type="EMBL" id="KYF57134.1"/>
    </source>
</evidence>
<evidence type="ECO:0008006" key="6">
    <source>
        <dbReference type="Google" id="ProtNLM"/>
    </source>
</evidence>
<dbReference type="EMBL" id="JEME01002728">
    <property type="protein sequence ID" value="KYG03377.1"/>
    <property type="molecule type" value="Genomic_DNA"/>
</dbReference>
<protein>
    <recommendedName>
        <fullName evidence="6">Phage tail collar domain-containing protein</fullName>
    </recommendedName>
</protein>
<name>A0A150PN60_SORCE</name>
<evidence type="ECO:0000313" key="4">
    <source>
        <dbReference type="Proteomes" id="UP000075502"/>
    </source>
</evidence>
<proteinExistence type="predicted"/>
<gene>
    <name evidence="2" type="ORF">BE04_35405</name>
    <name evidence="3" type="ORF">BE21_51900</name>
</gene>
<reference evidence="4 5" key="1">
    <citation type="submission" date="2014-02" db="EMBL/GenBank/DDBJ databases">
        <title>The small core and large imbalanced accessory genome model reveals a collaborative survival strategy of Sorangium cellulosum strains in nature.</title>
        <authorList>
            <person name="Han K."/>
            <person name="Peng R."/>
            <person name="Blom J."/>
            <person name="Li Y.-Z."/>
        </authorList>
    </citation>
    <scope>NUCLEOTIDE SEQUENCE [LARGE SCALE GENOMIC DNA]</scope>
    <source>
        <strain evidence="3 4">So0007-03</strain>
        <strain evidence="2 5">So0157-18</strain>
    </source>
</reference>
<sequence length="404" mass="42409">MEINKKSRAELKAYFVKNALPTEGNFRDLIDAGLNQKDDGLVKSADQPVQIAASTAGDKPAIHLYESFATDTKPAWVLSLQAGGKKGFCIGDGDGKNRLFIEGATGDIGINGALTVTGGATISGVLSGVPNDYAKAQYTLSGGGTVTWGGRGQKLKWTKRFIAMCAEQGETFSDGHVAISASSASPSIVQDWDDAVRACDADGVVLNDWEALYAVHRPGGDSVAVTFRIVKYGNKFKAPSNWILVATVNAEDNTVKLGTGEILAAKSAIFKGALVPTGTIVMWSGAAATIPDGWAICDGANGTPDLRDRFIVGAGNAYSLGAKGGEATHVLTIDEMPSHHHTALAGMGKDDQNFGGNTASSGERIPFAMSDTPNANEEKTRATGGSKAHENRPPYHALFYIMKL</sequence>
<dbReference type="EMBL" id="JELX01001923">
    <property type="protein sequence ID" value="KYF57134.1"/>
    <property type="molecule type" value="Genomic_DNA"/>
</dbReference>
<dbReference type="Proteomes" id="UP000075502">
    <property type="component" value="Unassembled WGS sequence"/>
</dbReference>
<dbReference type="CDD" id="cd22641">
    <property type="entry name" value="C24-like"/>
    <property type="match status" value="1"/>
</dbReference>
<evidence type="ECO:0000256" key="1">
    <source>
        <dbReference type="SAM" id="MobiDB-lite"/>
    </source>
</evidence>
<dbReference type="SUPFAM" id="SSF88874">
    <property type="entry name" value="Receptor-binding domain of short tail fibre protein gp12"/>
    <property type="match status" value="1"/>
</dbReference>
<comment type="caution">
    <text evidence="2">The sequence shown here is derived from an EMBL/GenBank/DDBJ whole genome shotgun (WGS) entry which is preliminary data.</text>
</comment>
<dbReference type="AlphaFoldDB" id="A0A150PN60"/>
<dbReference type="Proteomes" id="UP000075604">
    <property type="component" value="Unassembled WGS sequence"/>
</dbReference>
<accession>A0A150PN60</accession>
<organism evidence="2 5">
    <name type="scientific">Sorangium cellulosum</name>
    <name type="common">Polyangium cellulosum</name>
    <dbReference type="NCBI Taxonomy" id="56"/>
    <lineage>
        <taxon>Bacteria</taxon>
        <taxon>Pseudomonadati</taxon>
        <taxon>Myxococcota</taxon>
        <taxon>Polyangia</taxon>
        <taxon>Polyangiales</taxon>
        <taxon>Polyangiaceae</taxon>
        <taxon>Sorangium</taxon>
    </lineage>
</organism>
<evidence type="ECO:0000313" key="3">
    <source>
        <dbReference type="EMBL" id="KYG03377.1"/>
    </source>
</evidence>
<feature type="region of interest" description="Disordered" evidence="1">
    <location>
        <begin position="352"/>
        <end position="391"/>
    </location>
</feature>